<dbReference type="Proteomes" id="UP001162834">
    <property type="component" value="Chromosome"/>
</dbReference>
<accession>A0A9E6XVJ9</accession>
<proteinExistence type="predicted"/>
<protein>
    <submittedName>
        <fullName evidence="1">Uncharacterized protein</fullName>
    </submittedName>
</protein>
<dbReference type="KEGG" id="sbae:DSM104329_01630"/>
<dbReference type="EMBL" id="CP087164">
    <property type="protein sequence ID" value="UGS35244.1"/>
    <property type="molecule type" value="Genomic_DNA"/>
</dbReference>
<evidence type="ECO:0000313" key="2">
    <source>
        <dbReference type="Proteomes" id="UP001162834"/>
    </source>
</evidence>
<name>A0A9E6XVJ9_9ACTN</name>
<reference evidence="1" key="1">
    <citation type="journal article" date="2022" name="Int. J. Syst. Evol. Microbiol.">
        <title>Pseudomonas aegrilactucae sp. nov. and Pseudomonas morbosilactucae sp. nov., pathogens causing bacterial rot of lettuce in Japan.</title>
        <authorList>
            <person name="Sawada H."/>
            <person name="Fujikawa T."/>
            <person name="Satou M."/>
        </authorList>
    </citation>
    <scope>NUCLEOTIDE SEQUENCE</scope>
    <source>
        <strain evidence="1">0166_1</strain>
    </source>
</reference>
<sequence>MSWGIDMQLGDIRDMLRLPMFDVGLEAGQNFAATTSLVNVIAGASVWFYDASEDGLSNRGDRSRRYRETLEGYWPWDTEAVDSEIGIKVLYDHVRNPLAHAFGMPGLDEGTLISIAKSPLTEAQIAEIDHAETRPSWIGPTMMPAPSGAPDRAYFVNVPALYWGVRRTLYAVLTDEQQLPAADALAQSLMRSLVHPNASWRASGSAPAGG</sequence>
<dbReference type="AlphaFoldDB" id="A0A9E6XVJ9"/>
<gene>
    <name evidence="1" type="ORF">DSM104329_01630</name>
</gene>
<keyword evidence="2" id="KW-1185">Reference proteome</keyword>
<evidence type="ECO:0000313" key="1">
    <source>
        <dbReference type="EMBL" id="UGS35244.1"/>
    </source>
</evidence>
<organism evidence="1 2">
    <name type="scientific">Capillimicrobium parvum</name>
    <dbReference type="NCBI Taxonomy" id="2884022"/>
    <lineage>
        <taxon>Bacteria</taxon>
        <taxon>Bacillati</taxon>
        <taxon>Actinomycetota</taxon>
        <taxon>Thermoleophilia</taxon>
        <taxon>Solirubrobacterales</taxon>
        <taxon>Capillimicrobiaceae</taxon>
        <taxon>Capillimicrobium</taxon>
    </lineage>
</organism>